<feature type="region of interest" description="Disordered" evidence="1">
    <location>
        <begin position="420"/>
        <end position="456"/>
    </location>
</feature>
<feature type="region of interest" description="Disordered" evidence="1">
    <location>
        <begin position="479"/>
        <end position="504"/>
    </location>
</feature>
<dbReference type="PANTHER" id="PTHR35492:SF1">
    <property type="entry name" value="TRANSDUCIN_WD40 REPEAT-LIKE SUPERFAMILY PROTEIN"/>
    <property type="match status" value="1"/>
</dbReference>
<feature type="compositionally biased region" description="Low complexity" evidence="1">
    <location>
        <begin position="481"/>
        <end position="494"/>
    </location>
</feature>
<sequence>MSSRLKDRGGGGGKIMASKPHKPLPESTPKEKGSIVVGRRTPISSGKENLRSISSGRSSVVRPNPVPKIAEKPAAAGVRWSTSSMPRGKAPNSSDLHRLMSNLRASRVSGVDRMGRTIGKDLEAETGLRRSVGGIRVLEKCQQGKGVVDSNSKDKERRSVAAIRVSENSKVCGFSSLQSVKNDSKISNSSSGKSGGGAAKVSGGLRACSNKEDFDGTGADYVELAKGHGTEMNETVIGKDKVIAVSNIASTNGKVVPSSKVSDNMKDGGCLISTSNVQIDITRDFAVVALNKVKKDLAVPDLECSEKVTGNGVVVGDNQGSRRQADSDCNMHSEDKLPEKITVFEEAGGEGKVHPIGSKYSSRLHEKLAMLEGKVQKIASEIKRTKAILDDNNPDESKLILSDIQSKISAIEKAVGNVMDGTKSQAGSSDSKKDNASQNKNVEIGRVGKGGDMANPTKGLNNEELEARFFPHHKLLRNRRSSSISSEKLSHISNEGANRKPEDGSLSYIDENVIAMEFLASLDANEGGLDKHGNTDSSEQAASGEPGGDSTSSAQCGSDNVAGGKSKEEIQLLSTETFEDLFEEDNKPENMVEQEAEKTEIDQLWEIGRKPSTGGWFVSEGEAVLLAHSDGTCSYYDIANCEIKTEYKPPGGVSPNLWGDCWLIRAPGADGCSGRYVVAASAGGSLNSGFCSWDFYKRDVTAFHIDLEAPDSCPQSLSSVSSSGLSKSASSAMPATERQQWWYRPCGPLLLSTATRQKAVSAYDIRDGDLVMKWQVNNPVVGMEFSSPLQWRSRGKVVIVGTEAISLWDVNSLTPQPLMSVSSAGKRVYSLHINNTDAELGGGVRQRVNSLEVEGNDGVFCTQESVKVFDFRVSGGIGLKISRHGAFGHSIFSRGDSIFIGSTEARLPIKGGPRSQVQHYSLRKGKLVTTYELPEFNAHFHHSLVTQVWGSSSLVMAVCGTGLFVFDTVKDEASRSFSVDQGNTVEVKVKQTIGSDDLYCPTFDYLGSRVLLVSRDRPAFWRYLL</sequence>
<accession>A0A6V7PJ64</accession>
<evidence type="ECO:0000256" key="1">
    <source>
        <dbReference type="SAM" id="MobiDB-lite"/>
    </source>
</evidence>
<name>A0A6V7PJ64_ANACO</name>
<dbReference type="EMBL" id="LR862148">
    <property type="protein sequence ID" value="CAD1830912.1"/>
    <property type="molecule type" value="Genomic_DNA"/>
</dbReference>
<dbReference type="InterPro" id="IPR045289">
    <property type="entry name" value="At4g14310-like"/>
</dbReference>
<evidence type="ECO:0000313" key="3">
    <source>
        <dbReference type="EMBL" id="CAD1830912.1"/>
    </source>
</evidence>
<reference evidence="3" key="1">
    <citation type="submission" date="2020-07" db="EMBL/GenBank/DDBJ databases">
        <authorList>
            <person name="Lin J."/>
        </authorList>
    </citation>
    <scope>NUCLEOTIDE SEQUENCE</scope>
</reference>
<feature type="domain" description="At4g14310 8-bladed propeller" evidence="2">
    <location>
        <begin position="736"/>
        <end position="1020"/>
    </location>
</feature>
<feature type="region of interest" description="Disordered" evidence="1">
    <location>
        <begin position="1"/>
        <end position="98"/>
    </location>
</feature>
<dbReference type="AlphaFoldDB" id="A0A6V7PJ64"/>
<feature type="region of interest" description="Disordered" evidence="1">
    <location>
        <begin position="182"/>
        <end position="202"/>
    </location>
</feature>
<feature type="compositionally biased region" description="Low complexity" evidence="1">
    <location>
        <begin position="51"/>
        <end position="62"/>
    </location>
</feature>
<feature type="compositionally biased region" description="Polar residues" evidence="1">
    <location>
        <begin position="549"/>
        <end position="558"/>
    </location>
</feature>
<dbReference type="InterPro" id="IPR011047">
    <property type="entry name" value="Quinoprotein_ADH-like_sf"/>
</dbReference>
<dbReference type="PANTHER" id="PTHR35492">
    <property type="entry name" value="TRANSDUCIN/WD40 REPEAT-LIKE SUPERFAMILY PROTEIN"/>
    <property type="match status" value="1"/>
</dbReference>
<dbReference type="SUPFAM" id="SSF50998">
    <property type="entry name" value="Quinoprotein alcohol dehydrogenase-like"/>
    <property type="match status" value="1"/>
</dbReference>
<dbReference type="Pfam" id="PF25465">
    <property type="entry name" value="Beta-prop_At4g14310"/>
    <property type="match status" value="1"/>
</dbReference>
<dbReference type="InterPro" id="IPR057442">
    <property type="entry name" value="Beta-prop_At4g14310"/>
</dbReference>
<organism evidence="3">
    <name type="scientific">Ananas comosus var. bracteatus</name>
    <name type="common">red pineapple</name>
    <dbReference type="NCBI Taxonomy" id="296719"/>
    <lineage>
        <taxon>Eukaryota</taxon>
        <taxon>Viridiplantae</taxon>
        <taxon>Streptophyta</taxon>
        <taxon>Embryophyta</taxon>
        <taxon>Tracheophyta</taxon>
        <taxon>Spermatophyta</taxon>
        <taxon>Magnoliopsida</taxon>
        <taxon>Liliopsida</taxon>
        <taxon>Poales</taxon>
        <taxon>Bromeliaceae</taxon>
        <taxon>Bromelioideae</taxon>
        <taxon>Ananas</taxon>
    </lineage>
</organism>
<protein>
    <recommendedName>
        <fullName evidence="2">At4g14310 8-bladed propeller domain-containing protein</fullName>
    </recommendedName>
</protein>
<evidence type="ECO:0000259" key="2">
    <source>
        <dbReference type="Pfam" id="PF25465"/>
    </source>
</evidence>
<proteinExistence type="predicted"/>
<feature type="compositionally biased region" description="Low complexity" evidence="1">
    <location>
        <begin position="182"/>
        <end position="192"/>
    </location>
</feature>
<feature type="region of interest" description="Disordered" evidence="1">
    <location>
        <begin position="527"/>
        <end position="566"/>
    </location>
</feature>
<gene>
    <name evidence="3" type="ORF">CB5_LOCUS14123</name>
</gene>